<dbReference type="PROSITE" id="PS01096">
    <property type="entry name" value="PPIC_PPIASE_1"/>
    <property type="match status" value="1"/>
</dbReference>
<reference evidence="9 10" key="1">
    <citation type="submission" date="2018-03" db="EMBL/GenBank/DDBJ databases">
        <title>Comparative genomics illustrates the genes involved in a hyperalkaliphilic mechanisms of Serpentinomonas isolated from highly-alkaline calcium-rich serpentinized springs.</title>
        <authorList>
            <person name="Suzuki S."/>
            <person name="Ishii S."/>
            <person name="Walworth N."/>
            <person name="Bird L."/>
            <person name="Kuenen J.G."/>
            <person name="Nealson K.H."/>
        </authorList>
    </citation>
    <scope>NUCLEOTIDE SEQUENCE [LARGE SCALE GENOMIC DNA]</scope>
    <source>
        <strain evidence="9 10">83</strain>
    </source>
</reference>
<dbReference type="RefSeq" id="WP_105728672.1">
    <property type="nucleotide sequence ID" value="NZ_PVLR01000011.1"/>
</dbReference>
<dbReference type="GO" id="GO:0051082">
    <property type="term" value="F:unfolded protein binding"/>
    <property type="evidence" value="ECO:0007669"/>
    <property type="project" value="UniProtKB-UniRule"/>
</dbReference>
<dbReference type="GO" id="GO:0050821">
    <property type="term" value="P:protein stabilization"/>
    <property type="evidence" value="ECO:0007669"/>
    <property type="project" value="InterPro"/>
</dbReference>
<feature type="domain" description="PpiC" evidence="8">
    <location>
        <begin position="317"/>
        <end position="416"/>
    </location>
</feature>
<dbReference type="Gene3D" id="1.10.4030.10">
    <property type="entry name" value="Porin chaperone SurA, peptide-binding domain"/>
    <property type="match status" value="1"/>
</dbReference>
<comment type="domain">
    <text evidence="7">The PPIase activity resides only in the second parvulin domain. The N-terminal region and the C-terminal tail are necessary and sufficient for the chaperone activity of SurA. The PPIase activity is dispensable for SurA to function as a chaperone. The N-terminal region and the C-terminal tail are also required for porin recognition.</text>
</comment>
<protein>
    <recommendedName>
        <fullName evidence="7">Chaperone SurA</fullName>
    </recommendedName>
    <alternativeName>
        <fullName evidence="7">Peptidyl-prolyl cis-trans isomerase SurA</fullName>
        <shortName evidence="7">PPIase SurA</shortName>
        <ecNumber evidence="7">5.2.1.8</ecNumber>
    </alternativeName>
    <alternativeName>
        <fullName evidence="7">Rotamase SurA</fullName>
    </alternativeName>
</protein>
<feature type="signal peptide" evidence="7">
    <location>
        <begin position="1"/>
        <end position="20"/>
    </location>
</feature>
<dbReference type="Pfam" id="PF09312">
    <property type="entry name" value="SurA_N"/>
    <property type="match status" value="1"/>
</dbReference>
<keyword evidence="3 7" id="KW-0574">Periplasm</keyword>
<dbReference type="GO" id="GO:0043165">
    <property type="term" value="P:Gram-negative-bacterium-type cell outer membrane assembly"/>
    <property type="evidence" value="ECO:0007669"/>
    <property type="project" value="InterPro"/>
</dbReference>
<dbReference type="Gene3D" id="3.10.50.40">
    <property type="match status" value="2"/>
</dbReference>
<evidence type="ECO:0000256" key="3">
    <source>
        <dbReference type="ARBA" id="ARBA00022764"/>
    </source>
</evidence>
<dbReference type="Pfam" id="PF00639">
    <property type="entry name" value="Rotamase"/>
    <property type="match status" value="2"/>
</dbReference>
<dbReference type="HAMAP" id="MF_01183">
    <property type="entry name" value="Chaperone_SurA"/>
    <property type="match status" value="1"/>
</dbReference>
<dbReference type="SUPFAM" id="SSF54534">
    <property type="entry name" value="FKBP-like"/>
    <property type="match status" value="2"/>
</dbReference>
<dbReference type="InterPro" id="IPR015391">
    <property type="entry name" value="SurA_N"/>
</dbReference>
<keyword evidence="2 7" id="KW-0677">Repeat</keyword>
<dbReference type="InterPro" id="IPR000297">
    <property type="entry name" value="PPIase_PpiC"/>
</dbReference>
<comment type="function">
    <text evidence="7">Chaperone involved in the correct folding and assembly of outer membrane proteins. Recognizes specific patterns of aromatic residues and the orientation of their side chains, which are found more frequently in integral outer membrane proteins. May act in both early periplasmic and late outer membrane-associated steps of protein maturation.</text>
</comment>
<comment type="catalytic activity">
    <reaction evidence="7">
        <text>[protein]-peptidylproline (omega=180) = [protein]-peptidylproline (omega=0)</text>
        <dbReference type="Rhea" id="RHEA:16237"/>
        <dbReference type="Rhea" id="RHEA-COMP:10747"/>
        <dbReference type="Rhea" id="RHEA-COMP:10748"/>
        <dbReference type="ChEBI" id="CHEBI:83833"/>
        <dbReference type="ChEBI" id="CHEBI:83834"/>
        <dbReference type="EC" id="5.2.1.8"/>
    </reaction>
</comment>
<accession>A0A2S9KHK1</accession>
<dbReference type="GO" id="GO:0003755">
    <property type="term" value="F:peptidyl-prolyl cis-trans isomerase activity"/>
    <property type="evidence" value="ECO:0007669"/>
    <property type="project" value="UniProtKB-UniRule"/>
</dbReference>
<organism evidence="9 10">
    <name type="scientific">Malikia spinosa</name>
    <dbReference type="NCBI Taxonomy" id="86180"/>
    <lineage>
        <taxon>Bacteria</taxon>
        <taxon>Pseudomonadati</taxon>
        <taxon>Pseudomonadota</taxon>
        <taxon>Betaproteobacteria</taxon>
        <taxon>Burkholderiales</taxon>
        <taxon>Comamonadaceae</taxon>
        <taxon>Malikia</taxon>
    </lineage>
</organism>
<evidence type="ECO:0000313" key="10">
    <source>
        <dbReference type="Proteomes" id="UP000238326"/>
    </source>
</evidence>
<dbReference type="InterPro" id="IPR027304">
    <property type="entry name" value="Trigger_fact/SurA_dom_sf"/>
</dbReference>
<comment type="caution">
    <text evidence="9">The sequence shown here is derived from an EMBL/GenBank/DDBJ whole genome shotgun (WGS) entry which is preliminary data.</text>
</comment>
<dbReference type="AlphaFoldDB" id="A0A2S9KHK1"/>
<dbReference type="Proteomes" id="UP000238326">
    <property type="component" value="Unassembled WGS sequence"/>
</dbReference>
<keyword evidence="1 7" id="KW-0732">Signal</keyword>
<keyword evidence="6 7" id="KW-0413">Isomerase</keyword>
<dbReference type="GO" id="GO:0030288">
    <property type="term" value="C:outer membrane-bounded periplasmic space"/>
    <property type="evidence" value="ECO:0007669"/>
    <property type="project" value="InterPro"/>
</dbReference>
<proteinExistence type="inferred from homology"/>
<dbReference type="InterPro" id="IPR023058">
    <property type="entry name" value="PPIase_PpiC_CS"/>
</dbReference>
<dbReference type="PANTHER" id="PTHR47637">
    <property type="entry name" value="CHAPERONE SURA"/>
    <property type="match status" value="1"/>
</dbReference>
<dbReference type="InterPro" id="IPR023034">
    <property type="entry name" value="PPIase_SurA"/>
</dbReference>
<dbReference type="GO" id="GO:0042277">
    <property type="term" value="F:peptide binding"/>
    <property type="evidence" value="ECO:0007669"/>
    <property type="project" value="InterPro"/>
</dbReference>
<dbReference type="PROSITE" id="PS50198">
    <property type="entry name" value="PPIC_PPIASE_2"/>
    <property type="match status" value="2"/>
</dbReference>
<evidence type="ECO:0000256" key="5">
    <source>
        <dbReference type="ARBA" id="ARBA00023186"/>
    </source>
</evidence>
<keyword evidence="5 7" id="KW-0143">Chaperone</keyword>
<dbReference type="OrthoDB" id="14196at2"/>
<evidence type="ECO:0000256" key="6">
    <source>
        <dbReference type="ARBA" id="ARBA00023235"/>
    </source>
</evidence>
<feature type="chain" id="PRO_5015789403" description="Chaperone SurA" evidence="7">
    <location>
        <begin position="21"/>
        <end position="464"/>
    </location>
</feature>
<dbReference type="InterPro" id="IPR046357">
    <property type="entry name" value="PPIase_dom_sf"/>
</dbReference>
<comment type="subcellular location">
    <subcellularLocation>
        <location evidence="7">Periplasm</location>
    </subcellularLocation>
    <text evidence="7">Is capable of associating with the outer membrane.</text>
</comment>
<dbReference type="InterPro" id="IPR050280">
    <property type="entry name" value="OMP_Chaperone_SurA"/>
</dbReference>
<evidence type="ECO:0000256" key="1">
    <source>
        <dbReference type="ARBA" id="ARBA00022729"/>
    </source>
</evidence>
<gene>
    <name evidence="7" type="primary">surA</name>
    <name evidence="9" type="ORF">C6P61_04210</name>
</gene>
<keyword evidence="4 7" id="KW-0697">Rotamase</keyword>
<feature type="domain" description="PpiC" evidence="8">
    <location>
        <begin position="205"/>
        <end position="306"/>
    </location>
</feature>
<dbReference type="SUPFAM" id="SSF109998">
    <property type="entry name" value="Triger factor/SurA peptide-binding domain-like"/>
    <property type="match status" value="1"/>
</dbReference>
<dbReference type="GO" id="GO:0006457">
    <property type="term" value="P:protein folding"/>
    <property type="evidence" value="ECO:0007669"/>
    <property type="project" value="UniProtKB-UniRule"/>
</dbReference>
<sequence precursor="true">MNKSLVLASALLLSGGLASAQALKPSKASSRPAAAAAKPATASAGLPATAMPTTAAPAVQELPANHVVVLVNSEPVTSHEVLARLARLQTPAGTQLPPRAELLRQLTERLILERVQLQAAAELGLKIDEAALVQAEENIARQNGLNVEQLRARLKAMGEDSESLRANLRHELLLQRVREREVDSRIRIGEQEIDAYLAEHQSAELAELNLAQLLIRVPEGADAATVERLRQRAEQLAQRARSGADFTALVREFSEAPDKANGGQLGLRSAERYPTLFVDAVRSLQTGQIAEVVRSGAGFHLLKLVEKRNAGLADASYTQTRARHILLRPGAQLSQEAAIARLQEMRQRIGNGSARFEELARQYSQDSSASAGGELGWANPGMFVPEFEQVMSRLAPGQLSEPLVSRFGVHLIQVQERRQVPLSAREQREWVRNLLREQKAEQAYETWARELRAQAYIEYREPPQ</sequence>
<dbReference type="EMBL" id="PVLR01000011">
    <property type="protein sequence ID" value="PRD69845.1"/>
    <property type="molecule type" value="Genomic_DNA"/>
</dbReference>
<evidence type="ECO:0000259" key="8">
    <source>
        <dbReference type="PROSITE" id="PS50198"/>
    </source>
</evidence>
<evidence type="ECO:0000256" key="7">
    <source>
        <dbReference type="HAMAP-Rule" id="MF_01183"/>
    </source>
</evidence>
<evidence type="ECO:0000313" key="9">
    <source>
        <dbReference type="EMBL" id="PRD69845.1"/>
    </source>
</evidence>
<dbReference type="PANTHER" id="PTHR47637:SF1">
    <property type="entry name" value="CHAPERONE SURA"/>
    <property type="match status" value="1"/>
</dbReference>
<evidence type="ECO:0000256" key="4">
    <source>
        <dbReference type="ARBA" id="ARBA00023110"/>
    </source>
</evidence>
<evidence type="ECO:0000256" key="2">
    <source>
        <dbReference type="ARBA" id="ARBA00022737"/>
    </source>
</evidence>
<name>A0A2S9KHK1_9BURK</name>
<keyword evidence="10" id="KW-1185">Reference proteome</keyword>
<dbReference type="EC" id="5.2.1.8" evidence="7"/>